<dbReference type="GO" id="GO:0009055">
    <property type="term" value="F:electron transfer activity"/>
    <property type="evidence" value="ECO:0007669"/>
    <property type="project" value="InterPro"/>
</dbReference>
<dbReference type="Pfam" id="PF13085">
    <property type="entry name" value="Fer2_3"/>
    <property type="match status" value="1"/>
</dbReference>
<dbReference type="FunFam" id="3.10.20.30:FF:000007">
    <property type="entry name" value="Succinate dehydrogenase [ubiquinone] iron-sulfur subunit, mitochondrial"/>
    <property type="match status" value="1"/>
</dbReference>
<evidence type="ECO:0000256" key="15">
    <source>
        <dbReference type="ARBA" id="ARBA00023014"/>
    </source>
</evidence>
<dbReference type="NCBIfam" id="TIGR00384">
    <property type="entry name" value="dhsB"/>
    <property type="match status" value="1"/>
</dbReference>
<evidence type="ECO:0000256" key="6">
    <source>
        <dbReference type="ARBA" id="ARBA00016766"/>
    </source>
</evidence>
<dbReference type="Gene3D" id="1.10.1060.10">
    <property type="entry name" value="Alpha-helical ferredoxin"/>
    <property type="match status" value="1"/>
</dbReference>
<evidence type="ECO:0000259" key="20">
    <source>
        <dbReference type="PROSITE" id="PS51379"/>
    </source>
</evidence>
<dbReference type="PROSITE" id="PS51379">
    <property type="entry name" value="4FE4S_FER_2"/>
    <property type="match status" value="1"/>
</dbReference>
<dbReference type="InterPro" id="IPR006058">
    <property type="entry name" value="2Fe2S_fd_BS"/>
</dbReference>
<comment type="similarity">
    <text evidence="3 18">Belongs to the succinate dehydrogenase/fumarate reductase iron-sulfur protein family.</text>
</comment>
<keyword evidence="14 18" id="KW-0408">Iron</keyword>
<keyword evidence="12" id="KW-0249">Electron transport</keyword>
<comment type="pathway">
    <text evidence="2 18">Carbohydrate metabolism; tricarboxylic acid cycle; fumarate from succinate (eukaryal route): step 1/1.</text>
</comment>
<evidence type="ECO:0000256" key="11">
    <source>
        <dbReference type="ARBA" id="ARBA00022723"/>
    </source>
</evidence>
<evidence type="ECO:0000313" key="21">
    <source>
        <dbReference type="EMBL" id="SCU96020.1"/>
    </source>
</evidence>
<dbReference type="GO" id="GO:0051538">
    <property type="term" value="F:3 iron, 4 sulfur cluster binding"/>
    <property type="evidence" value="ECO:0007669"/>
    <property type="project" value="UniProtKB-KW"/>
</dbReference>
<keyword evidence="11 18" id="KW-0479">Metal-binding</keyword>
<name>A0A1G4JXZ6_9SACH</name>
<evidence type="ECO:0000256" key="4">
    <source>
        <dbReference type="ARBA" id="ARBA00011421"/>
    </source>
</evidence>
<feature type="domain" description="2Fe-2S ferredoxin-type" evidence="19">
    <location>
        <begin position="36"/>
        <end position="127"/>
    </location>
</feature>
<organism evidence="21 22">
    <name type="scientific">Lachancea mirantina</name>
    <dbReference type="NCBI Taxonomy" id="1230905"/>
    <lineage>
        <taxon>Eukaryota</taxon>
        <taxon>Fungi</taxon>
        <taxon>Dikarya</taxon>
        <taxon>Ascomycota</taxon>
        <taxon>Saccharomycotina</taxon>
        <taxon>Saccharomycetes</taxon>
        <taxon>Saccharomycetales</taxon>
        <taxon>Saccharomycetaceae</taxon>
        <taxon>Lachancea</taxon>
    </lineage>
</organism>
<dbReference type="SUPFAM" id="SSF54292">
    <property type="entry name" value="2Fe-2S ferredoxin-like"/>
    <property type="match status" value="1"/>
</dbReference>
<dbReference type="GO" id="GO:0022904">
    <property type="term" value="P:respiratory electron transport chain"/>
    <property type="evidence" value="ECO:0007669"/>
    <property type="project" value="TreeGrafter"/>
</dbReference>
<evidence type="ECO:0000256" key="1">
    <source>
        <dbReference type="ARBA" id="ARBA00004443"/>
    </source>
</evidence>
<keyword evidence="15 18" id="KW-0411">Iron-sulfur</keyword>
<dbReference type="InterPro" id="IPR017896">
    <property type="entry name" value="4Fe4S_Fe-S-bd"/>
</dbReference>
<comment type="subcellular location">
    <subcellularLocation>
        <location evidence="1 18">Mitochondrion inner membrane</location>
        <topology evidence="1 18">Peripheral membrane protein</topology>
        <orientation evidence="1 18">Matrix side</orientation>
    </subcellularLocation>
</comment>
<dbReference type="GO" id="GO:0046872">
    <property type="term" value="F:metal ion binding"/>
    <property type="evidence" value="ECO:0007669"/>
    <property type="project" value="UniProtKB-KW"/>
</dbReference>
<evidence type="ECO:0000256" key="18">
    <source>
        <dbReference type="RuleBase" id="RU361237"/>
    </source>
</evidence>
<keyword evidence="8 18" id="KW-0004">4Fe-4S</keyword>
<evidence type="ECO:0000313" key="22">
    <source>
        <dbReference type="Proteomes" id="UP000191024"/>
    </source>
</evidence>
<dbReference type="CDD" id="cd00207">
    <property type="entry name" value="fer2"/>
    <property type="match status" value="1"/>
</dbReference>
<dbReference type="NCBIfam" id="NF004616">
    <property type="entry name" value="PRK05950.1"/>
    <property type="match status" value="1"/>
</dbReference>
<dbReference type="InterPro" id="IPR004489">
    <property type="entry name" value="Succ_DH/fum_Rdtase_Fe-S"/>
</dbReference>
<comment type="cofactor">
    <cofactor evidence="18">
        <name>[4Fe-4S] cluster</name>
        <dbReference type="ChEBI" id="CHEBI:49883"/>
    </cofactor>
    <text evidence="18">Binds 1 [4Fe-4S] cluster.</text>
</comment>
<dbReference type="EC" id="1.3.5.1" evidence="5 18"/>
<keyword evidence="18" id="KW-0496">Mitochondrion</keyword>
<dbReference type="STRING" id="1230905.A0A1G4JXZ6"/>
<evidence type="ECO:0000256" key="9">
    <source>
        <dbReference type="ARBA" id="ARBA00022532"/>
    </source>
</evidence>
<evidence type="ECO:0000256" key="3">
    <source>
        <dbReference type="ARBA" id="ARBA00009433"/>
    </source>
</evidence>
<dbReference type="OrthoDB" id="1696654at2759"/>
<evidence type="ECO:0000256" key="8">
    <source>
        <dbReference type="ARBA" id="ARBA00022485"/>
    </source>
</evidence>
<dbReference type="InterPro" id="IPR012675">
    <property type="entry name" value="Beta-grasp_dom_sf"/>
</dbReference>
<comment type="function">
    <text evidence="18">Iron-sulfur protein (IP) subunit of succinate dehydrogenase (SDH) that is involved in complex II of the mitochondrial electron transport chain and is responsible for transferring electrons from succinate to ubiquinone (coenzyme Q).</text>
</comment>
<comment type="subunit">
    <text evidence="4">Component of complex II composed of four subunits: a flavoprotein (FP), an iron-sulfur protein (IP), and a cytochrome b composed of a large and a small subunit.</text>
</comment>
<sequence length="266" mass="30231">MFTSGLKRSVVGITGIISRRGLASEAATEVPKLKTFKIYRWNPDHPAEKPKLQEYQVDLNKCGPMVLDALLKIKNEQDATLTFRRSCREGICGSCAMNIGGRNTLACLCRIDTDESKQTKIYPLPHMYIVKDLVPDLTHFYQQYKSIQPYLQRSKVPEDGKENLQSIEDREKLNGLYECILCACCSTACPSYWWNQEEYLGPAVLMQAYRWLIDSRDEASAARKQMLQNSMSLYRCHTIMNCTRTCPKGLNPGYAIAEIKKALIPA</sequence>
<dbReference type="GO" id="GO:0051539">
    <property type="term" value="F:4 iron, 4 sulfur cluster binding"/>
    <property type="evidence" value="ECO:0007669"/>
    <property type="project" value="UniProtKB-KW"/>
</dbReference>
<dbReference type="InterPro" id="IPR017900">
    <property type="entry name" value="4Fe4S_Fe_S_CS"/>
</dbReference>
<dbReference type="UniPathway" id="UPA00223">
    <property type="reaction ID" value="UER01006"/>
</dbReference>
<dbReference type="InterPro" id="IPR025192">
    <property type="entry name" value="Succ_DH/fum_Rdtase_N"/>
</dbReference>
<dbReference type="InterPro" id="IPR001041">
    <property type="entry name" value="2Fe-2S_ferredoxin-type"/>
</dbReference>
<evidence type="ECO:0000256" key="7">
    <source>
        <dbReference type="ARBA" id="ARBA00022448"/>
    </source>
</evidence>
<evidence type="ECO:0000256" key="12">
    <source>
        <dbReference type="ARBA" id="ARBA00022982"/>
    </source>
</evidence>
<keyword evidence="13" id="KW-0560">Oxidoreductase</keyword>
<dbReference type="AlphaFoldDB" id="A0A1G4JXZ6"/>
<comment type="cofactor">
    <cofactor evidence="18">
        <name>[3Fe-4S] cluster</name>
        <dbReference type="ChEBI" id="CHEBI:21137"/>
    </cofactor>
    <text evidence="18">Binds 1 [3Fe-4S] cluster.</text>
</comment>
<evidence type="ECO:0000256" key="17">
    <source>
        <dbReference type="ARBA" id="ARBA00049220"/>
    </source>
</evidence>
<keyword evidence="16 18" id="KW-0003">3Fe-4S</keyword>
<keyword evidence="22" id="KW-1185">Reference proteome</keyword>
<dbReference type="InterPro" id="IPR050573">
    <property type="entry name" value="SDH/FRD_Iron-Sulfur"/>
</dbReference>
<evidence type="ECO:0000256" key="16">
    <source>
        <dbReference type="ARBA" id="ARBA00023291"/>
    </source>
</evidence>
<dbReference type="SUPFAM" id="SSF46548">
    <property type="entry name" value="alpha-helical ferredoxin"/>
    <property type="match status" value="1"/>
</dbReference>
<evidence type="ECO:0000256" key="14">
    <source>
        <dbReference type="ARBA" id="ARBA00023004"/>
    </source>
</evidence>
<gene>
    <name evidence="21" type="ORF">LAMI_0F04852G</name>
</gene>
<evidence type="ECO:0000256" key="13">
    <source>
        <dbReference type="ARBA" id="ARBA00023002"/>
    </source>
</evidence>
<feature type="domain" description="4Fe-4S ferredoxin-type" evidence="20">
    <location>
        <begin position="169"/>
        <end position="199"/>
    </location>
</feature>
<dbReference type="PANTHER" id="PTHR11921:SF29">
    <property type="entry name" value="SUCCINATE DEHYDROGENASE [UBIQUINONE] IRON-SULFUR SUBUNIT, MITOCHONDRIAL"/>
    <property type="match status" value="1"/>
</dbReference>
<dbReference type="PROSITE" id="PS00198">
    <property type="entry name" value="4FE4S_FER_1"/>
    <property type="match status" value="1"/>
</dbReference>
<evidence type="ECO:0000256" key="10">
    <source>
        <dbReference type="ARBA" id="ARBA00022714"/>
    </source>
</evidence>
<comment type="catalytic activity">
    <reaction evidence="17">
        <text>a quinone + succinate = fumarate + a quinol</text>
        <dbReference type="Rhea" id="RHEA:40523"/>
        <dbReference type="ChEBI" id="CHEBI:24646"/>
        <dbReference type="ChEBI" id="CHEBI:29806"/>
        <dbReference type="ChEBI" id="CHEBI:30031"/>
        <dbReference type="ChEBI" id="CHEBI:132124"/>
        <dbReference type="EC" id="1.3.5.1"/>
    </reaction>
</comment>
<dbReference type="Proteomes" id="UP000191024">
    <property type="component" value="Chromosome F"/>
</dbReference>
<dbReference type="FunFam" id="1.10.1060.10:FF:000001">
    <property type="entry name" value="Succinate dehydrogenase iron-sulfur subunit SdhB"/>
    <property type="match status" value="1"/>
</dbReference>
<accession>A0A1G4JXZ6</accession>
<evidence type="ECO:0000256" key="2">
    <source>
        <dbReference type="ARBA" id="ARBA00004788"/>
    </source>
</evidence>
<dbReference type="PROSITE" id="PS00197">
    <property type="entry name" value="2FE2S_FER_1"/>
    <property type="match status" value="1"/>
</dbReference>
<dbReference type="GO" id="GO:0051537">
    <property type="term" value="F:2 iron, 2 sulfur cluster binding"/>
    <property type="evidence" value="ECO:0007669"/>
    <property type="project" value="UniProtKB-KW"/>
</dbReference>
<reference evidence="22" key="1">
    <citation type="submission" date="2016-03" db="EMBL/GenBank/DDBJ databases">
        <authorList>
            <person name="Devillers H."/>
        </authorList>
    </citation>
    <scope>NUCLEOTIDE SEQUENCE [LARGE SCALE GENOMIC DNA]</scope>
</reference>
<dbReference type="PROSITE" id="PS51085">
    <property type="entry name" value="2FE2S_FER_2"/>
    <property type="match status" value="1"/>
</dbReference>
<evidence type="ECO:0000259" key="19">
    <source>
        <dbReference type="PROSITE" id="PS51085"/>
    </source>
</evidence>
<keyword evidence="7" id="KW-0813">Transport</keyword>
<protein>
    <recommendedName>
        <fullName evidence="6 18">Succinate dehydrogenase [ubiquinone] iron-sulfur subunit, mitochondrial</fullName>
        <ecNumber evidence="5 18">1.3.5.1</ecNumber>
    </recommendedName>
</protein>
<dbReference type="InterPro" id="IPR036010">
    <property type="entry name" value="2Fe-2S_ferredoxin-like_sf"/>
</dbReference>
<keyword evidence="9" id="KW-0816">Tricarboxylic acid cycle</keyword>
<proteinExistence type="inferred from homology"/>
<evidence type="ECO:0000256" key="5">
    <source>
        <dbReference type="ARBA" id="ARBA00012792"/>
    </source>
</evidence>
<dbReference type="Gene3D" id="3.10.20.30">
    <property type="match status" value="1"/>
</dbReference>
<comment type="cofactor">
    <cofactor evidence="18">
        <name>[2Fe-2S] cluster</name>
        <dbReference type="ChEBI" id="CHEBI:190135"/>
    </cofactor>
    <text evidence="18">Binds 1 [2Fe-2S] cluster.</text>
</comment>
<dbReference type="GO" id="GO:0006099">
    <property type="term" value="P:tricarboxylic acid cycle"/>
    <property type="evidence" value="ECO:0007669"/>
    <property type="project" value="UniProtKB-UniPathway"/>
</dbReference>
<dbReference type="GO" id="GO:0005743">
    <property type="term" value="C:mitochondrial inner membrane"/>
    <property type="evidence" value="ECO:0007669"/>
    <property type="project" value="UniProtKB-SubCell"/>
</dbReference>
<dbReference type="EMBL" id="LT598467">
    <property type="protein sequence ID" value="SCU96020.1"/>
    <property type="molecule type" value="Genomic_DNA"/>
</dbReference>
<dbReference type="InterPro" id="IPR009051">
    <property type="entry name" value="Helical_ferredxn"/>
</dbReference>
<dbReference type="PANTHER" id="PTHR11921">
    <property type="entry name" value="SUCCINATE DEHYDROGENASE IRON-SULFUR PROTEIN"/>
    <property type="match status" value="1"/>
</dbReference>
<dbReference type="Pfam" id="PF13534">
    <property type="entry name" value="Fer4_17"/>
    <property type="match status" value="1"/>
</dbReference>
<keyword evidence="18" id="KW-0999">Mitochondrion inner membrane</keyword>
<keyword evidence="10 18" id="KW-0001">2Fe-2S</keyword>
<dbReference type="GO" id="GO:0008177">
    <property type="term" value="F:succinate dehydrogenase (quinone) activity"/>
    <property type="evidence" value="ECO:0007669"/>
    <property type="project" value="UniProtKB-EC"/>
</dbReference>
<keyword evidence="18" id="KW-0472">Membrane</keyword>